<evidence type="ECO:0000313" key="8">
    <source>
        <dbReference type="Proteomes" id="UP000243459"/>
    </source>
</evidence>
<dbReference type="EMBL" id="CM007383">
    <property type="protein sequence ID" value="ONK74104.1"/>
    <property type="molecule type" value="Genomic_DNA"/>
</dbReference>
<dbReference type="Proteomes" id="UP000243459">
    <property type="component" value="Chromosome 3"/>
</dbReference>
<dbReference type="PANTHER" id="PTHR31279">
    <property type="entry name" value="PROTEIN EXORDIUM-LIKE 5"/>
    <property type="match status" value="1"/>
</dbReference>
<evidence type="ECO:0000256" key="3">
    <source>
        <dbReference type="ARBA" id="ARBA00022525"/>
    </source>
</evidence>
<evidence type="ECO:0000256" key="1">
    <source>
        <dbReference type="ARBA" id="ARBA00004271"/>
    </source>
</evidence>
<feature type="region of interest" description="Disordered" evidence="6">
    <location>
        <begin position="52"/>
        <end position="85"/>
    </location>
</feature>
<feature type="region of interest" description="Disordered" evidence="6">
    <location>
        <begin position="11"/>
        <end position="38"/>
    </location>
</feature>
<keyword evidence="4" id="KW-0732">Signal</keyword>
<evidence type="ECO:0000256" key="5">
    <source>
        <dbReference type="ARBA" id="ARBA00023591"/>
    </source>
</evidence>
<name>A0A5P1F7K6_ASPOF</name>
<protein>
    <submittedName>
        <fullName evidence="7">Uncharacterized protein</fullName>
    </submittedName>
</protein>
<dbReference type="InterPro" id="IPR006766">
    <property type="entry name" value="EXORDIUM-like"/>
</dbReference>
<keyword evidence="8" id="KW-1185">Reference proteome</keyword>
<comment type="subcellular location">
    <subcellularLocation>
        <location evidence="1">Secreted</location>
        <location evidence="1">Extracellular space</location>
        <location evidence="1">Apoplast</location>
    </subcellularLocation>
</comment>
<evidence type="ECO:0000256" key="2">
    <source>
        <dbReference type="ARBA" id="ARBA00022523"/>
    </source>
</evidence>
<dbReference type="AlphaFoldDB" id="A0A5P1F7K6"/>
<accession>A0A5P1F7K6</accession>
<keyword evidence="3" id="KW-0964">Secreted</keyword>
<keyword evidence="2" id="KW-0052">Apoplast</keyword>
<dbReference type="Pfam" id="PF04674">
    <property type="entry name" value="Phi_1"/>
    <property type="match status" value="1"/>
</dbReference>
<evidence type="ECO:0000256" key="4">
    <source>
        <dbReference type="ARBA" id="ARBA00022729"/>
    </source>
</evidence>
<reference evidence="8" key="1">
    <citation type="journal article" date="2017" name="Nat. Commun.">
        <title>The asparagus genome sheds light on the origin and evolution of a young Y chromosome.</title>
        <authorList>
            <person name="Harkess A."/>
            <person name="Zhou J."/>
            <person name="Xu C."/>
            <person name="Bowers J.E."/>
            <person name="Van der Hulst R."/>
            <person name="Ayyampalayam S."/>
            <person name="Mercati F."/>
            <person name="Riccardi P."/>
            <person name="McKain M.R."/>
            <person name="Kakrana A."/>
            <person name="Tang H."/>
            <person name="Ray J."/>
            <person name="Groenendijk J."/>
            <person name="Arikit S."/>
            <person name="Mathioni S.M."/>
            <person name="Nakano M."/>
            <person name="Shan H."/>
            <person name="Telgmann-Rauber A."/>
            <person name="Kanno A."/>
            <person name="Yue Z."/>
            <person name="Chen H."/>
            <person name="Li W."/>
            <person name="Chen Y."/>
            <person name="Xu X."/>
            <person name="Zhang Y."/>
            <person name="Luo S."/>
            <person name="Chen H."/>
            <person name="Gao J."/>
            <person name="Mao Z."/>
            <person name="Pires J.C."/>
            <person name="Luo M."/>
            <person name="Kudrna D."/>
            <person name="Wing R.A."/>
            <person name="Meyers B.C."/>
            <person name="Yi K."/>
            <person name="Kong H."/>
            <person name="Lavrijsen P."/>
            <person name="Sunseri F."/>
            <person name="Falavigna A."/>
            <person name="Ye Y."/>
            <person name="Leebens-Mack J.H."/>
            <person name="Chen G."/>
        </authorList>
    </citation>
    <scope>NUCLEOTIDE SEQUENCE [LARGE SCALE GENOMIC DNA]</scope>
    <source>
        <strain evidence="8">cv. DH0086</strain>
    </source>
</reference>
<comment type="similarity">
    <text evidence="5">Belongs to the EXORDIUM family.</text>
</comment>
<dbReference type="PANTHER" id="PTHR31279:SF54">
    <property type="entry name" value="PROTEIN EXORDIUM-RELATED"/>
    <property type="match status" value="1"/>
</dbReference>
<evidence type="ECO:0000256" key="6">
    <source>
        <dbReference type="SAM" id="MobiDB-lite"/>
    </source>
</evidence>
<organism evidence="7 8">
    <name type="scientific">Asparagus officinalis</name>
    <name type="common">Garden asparagus</name>
    <dbReference type="NCBI Taxonomy" id="4686"/>
    <lineage>
        <taxon>Eukaryota</taxon>
        <taxon>Viridiplantae</taxon>
        <taxon>Streptophyta</taxon>
        <taxon>Embryophyta</taxon>
        <taxon>Tracheophyta</taxon>
        <taxon>Spermatophyta</taxon>
        <taxon>Magnoliopsida</taxon>
        <taxon>Liliopsida</taxon>
        <taxon>Asparagales</taxon>
        <taxon>Asparagaceae</taxon>
        <taxon>Asparagoideae</taxon>
        <taxon>Asparagus</taxon>
    </lineage>
</organism>
<proteinExistence type="inferred from homology"/>
<sequence>MLRALSLYCSDSTSGGGILQSSDGNTKQTPTMTKPSEGICYTGPILRKRVGTGGYRSSAARRSDFAPVPPSLRKKGADPGPPSFGTGWRILEGTSEYKTRIELRPRAEKRLKARVVCSPGLRKGAYPGYAGELLVDPATGASYNVNGAHGRKYLVPALFDPSTASCSTMV</sequence>
<dbReference type="Gramene" id="ONK74104">
    <property type="protein sequence ID" value="ONK74104"/>
    <property type="gene ID" value="A4U43_C03F2810"/>
</dbReference>
<gene>
    <name evidence="7" type="ORF">A4U43_C03F2810</name>
</gene>
<feature type="compositionally biased region" description="Polar residues" evidence="6">
    <location>
        <begin position="11"/>
        <end position="34"/>
    </location>
</feature>
<dbReference type="GO" id="GO:0048046">
    <property type="term" value="C:apoplast"/>
    <property type="evidence" value="ECO:0007669"/>
    <property type="project" value="UniProtKB-SubCell"/>
</dbReference>
<evidence type="ECO:0000313" key="7">
    <source>
        <dbReference type="EMBL" id="ONK74104.1"/>
    </source>
</evidence>